<keyword evidence="1" id="KW-0472">Membrane</keyword>
<evidence type="ECO:0000313" key="3">
    <source>
        <dbReference type="Proteomes" id="UP000178017"/>
    </source>
</evidence>
<dbReference type="EMBL" id="MFDO01000016">
    <property type="protein sequence ID" value="OGE65554.1"/>
    <property type="molecule type" value="Genomic_DNA"/>
</dbReference>
<reference evidence="2 3" key="1">
    <citation type="journal article" date="2016" name="Nat. Commun.">
        <title>Thousands of microbial genomes shed light on interconnected biogeochemical processes in an aquifer system.</title>
        <authorList>
            <person name="Anantharaman K."/>
            <person name="Brown C.T."/>
            <person name="Hug L.A."/>
            <person name="Sharon I."/>
            <person name="Castelle C.J."/>
            <person name="Probst A.J."/>
            <person name="Thomas B.C."/>
            <person name="Singh A."/>
            <person name="Wilkins M.J."/>
            <person name="Karaoz U."/>
            <person name="Brodie E.L."/>
            <person name="Williams K.H."/>
            <person name="Hubbard S.S."/>
            <person name="Banfield J.F."/>
        </authorList>
    </citation>
    <scope>NUCLEOTIDE SEQUENCE [LARGE SCALE GENOMIC DNA]</scope>
</reference>
<sequence length="119" mass="13185">MDQRTKLFVMSLIFVLVVGVGVMKLNETRVIKKDASVSTADQATAKARALYKKALSNGTDLSQGPCLTNDLMPDWVVDVVHSPREDVDDLSHNLCQRYVDGFSKHIVELDPSGNVVRVR</sequence>
<proteinExistence type="predicted"/>
<dbReference type="AlphaFoldDB" id="A0A1F5MJJ9"/>
<accession>A0A1F5MJJ9</accession>
<keyword evidence="1" id="KW-1133">Transmembrane helix</keyword>
<dbReference type="Proteomes" id="UP000178017">
    <property type="component" value="Unassembled WGS sequence"/>
</dbReference>
<organism evidence="2 3">
    <name type="scientific">Candidatus Daviesbacteria bacterium RIFCSPLOWO2_01_FULL_40_24</name>
    <dbReference type="NCBI Taxonomy" id="1797787"/>
    <lineage>
        <taxon>Bacteria</taxon>
        <taxon>Candidatus Daviesiibacteriota</taxon>
    </lineage>
</organism>
<keyword evidence="1" id="KW-0812">Transmembrane</keyword>
<evidence type="ECO:0000313" key="2">
    <source>
        <dbReference type="EMBL" id="OGE65554.1"/>
    </source>
</evidence>
<name>A0A1F5MJJ9_9BACT</name>
<feature type="transmembrane region" description="Helical" evidence="1">
    <location>
        <begin position="6"/>
        <end position="23"/>
    </location>
</feature>
<gene>
    <name evidence="2" type="ORF">A3B49_01940</name>
</gene>
<comment type="caution">
    <text evidence="2">The sequence shown here is derived from an EMBL/GenBank/DDBJ whole genome shotgun (WGS) entry which is preliminary data.</text>
</comment>
<protein>
    <submittedName>
        <fullName evidence="2">Uncharacterized protein</fullName>
    </submittedName>
</protein>
<evidence type="ECO:0000256" key="1">
    <source>
        <dbReference type="SAM" id="Phobius"/>
    </source>
</evidence>